<evidence type="ECO:0000256" key="2">
    <source>
        <dbReference type="ARBA" id="ARBA00022723"/>
    </source>
</evidence>
<dbReference type="PROSITE" id="PS00125">
    <property type="entry name" value="SER_THR_PHOSPHATASE"/>
    <property type="match status" value="1"/>
</dbReference>
<keyword evidence="4 6" id="KW-0378">Hydrolase</keyword>
<evidence type="ECO:0000313" key="9">
    <source>
        <dbReference type="Proteomes" id="UP000440578"/>
    </source>
</evidence>
<dbReference type="InterPro" id="IPR029052">
    <property type="entry name" value="Metallo-depent_PP-like"/>
</dbReference>
<dbReference type="Pfam" id="PF08321">
    <property type="entry name" value="PPP5"/>
    <property type="match status" value="1"/>
</dbReference>
<dbReference type="InterPro" id="IPR051134">
    <property type="entry name" value="PPP_phosphatase"/>
</dbReference>
<dbReference type="InterPro" id="IPR006186">
    <property type="entry name" value="Ser/Thr-sp_prot-phosphatase"/>
</dbReference>
<keyword evidence="9" id="KW-1185">Reference proteome</keyword>
<dbReference type="OrthoDB" id="442428at2759"/>
<dbReference type="Proteomes" id="UP000440578">
    <property type="component" value="Unassembled WGS sequence"/>
</dbReference>
<evidence type="ECO:0000256" key="1">
    <source>
        <dbReference type="ARBA" id="ARBA00001936"/>
    </source>
</evidence>
<evidence type="ECO:0000256" key="6">
    <source>
        <dbReference type="RuleBase" id="RU004273"/>
    </source>
</evidence>
<keyword evidence="2" id="KW-0479">Metal-binding</keyword>
<evidence type="ECO:0000256" key="5">
    <source>
        <dbReference type="ARBA" id="ARBA00023211"/>
    </source>
</evidence>
<keyword evidence="3" id="KW-0677">Repeat</keyword>
<dbReference type="PANTHER" id="PTHR45668">
    <property type="entry name" value="SERINE/THREONINE-PROTEIN PHOSPHATASE 5-RELATED"/>
    <property type="match status" value="1"/>
</dbReference>
<evidence type="ECO:0000259" key="7">
    <source>
        <dbReference type="PROSITE" id="PS00125"/>
    </source>
</evidence>
<dbReference type="AlphaFoldDB" id="A0A6A4WS64"/>
<comment type="catalytic activity">
    <reaction evidence="6">
        <text>O-phospho-L-threonyl-[protein] + H2O = L-threonyl-[protein] + phosphate</text>
        <dbReference type="Rhea" id="RHEA:47004"/>
        <dbReference type="Rhea" id="RHEA-COMP:11060"/>
        <dbReference type="Rhea" id="RHEA-COMP:11605"/>
        <dbReference type="ChEBI" id="CHEBI:15377"/>
        <dbReference type="ChEBI" id="CHEBI:30013"/>
        <dbReference type="ChEBI" id="CHEBI:43474"/>
        <dbReference type="ChEBI" id="CHEBI:61977"/>
        <dbReference type="EC" id="3.1.3.16"/>
    </reaction>
</comment>
<dbReference type="EMBL" id="VIIS01000792">
    <property type="protein sequence ID" value="KAF0304971.1"/>
    <property type="molecule type" value="Genomic_DNA"/>
</dbReference>
<reference evidence="8 9" key="1">
    <citation type="submission" date="2019-07" db="EMBL/GenBank/DDBJ databases">
        <title>Draft genome assembly of a fouling barnacle, Amphibalanus amphitrite (Darwin, 1854): The first reference genome for Thecostraca.</title>
        <authorList>
            <person name="Kim W."/>
        </authorList>
    </citation>
    <scope>NUCLEOTIDE SEQUENCE [LARGE SCALE GENOMIC DNA]</scope>
    <source>
        <strain evidence="8">SNU_AA5</strain>
        <tissue evidence="8">Soma without cirri and trophi</tissue>
    </source>
</reference>
<evidence type="ECO:0000313" key="8">
    <source>
        <dbReference type="EMBL" id="KAF0304971.1"/>
    </source>
</evidence>
<dbReference type="GO" id="GO:0004722">
    <property type="term" value="F:protein serine/threonine phosphatase activity"/>
    <property type="evidence" value="ECO:0007669"/>
    <property type="project" value="UniProtKB-EC"/>
</dbReference>
<proteinExistence type="inferred from homology"/>
<comment type="cofactor">
    <cofactor evidence="1">
        <name>Mn(2+)</name>
        <dbReference type="ChEBI" id="CHEBI:29035"/>
    </cofactor>
</comment>
<evidence type="ECO:0000256" key="4">
    <source>
        <dbReference type="ARBA" id="ARBA00022801"/>
    </source>
</evidence>
<evidence type="ECO:0000256" key="3">
    <source>
        <dbReference type="ARBA" id="ARBA00022737"/>
    </source>
</evidence>
<sequence>MELRQRYTWTIFQSIEYAGELDQMKIRQSTVGRSLVSLRMVDGERRDNLHSKMYSSQEDLKQLTDPQKVHVDIAYRGPHVSFPMGPNDISNLIEGFKNKKLLHIHYVYGILHEAIRVLRTLASLNHASTAVSGQITVCGDLHGKLDDLLVIFHKNGMPSIDNPYVFNGDFVDRGKKSMEVLLILLACVVVNPHEVYLNRGNHEDPMMNARYGFTREVIAKYKMHASPLLSLLAEVFSWLPVGTVIDNRVLVVHGGVTSQLDIGWLQGVDRHLMLDVLWSDPQNSPGYTPNTFRGGGCYFGPDVTATALRNNHLQLLIRSHECKADGYEYTHEGKCLTIFSASNYYGPGSNRGAYVVLQGPELRPHFVQFTAQTKTKYISMRQRVGALEASALAELRNKILASKQVLTHEFKKCDPSRKGKDS</sequence>
<protein>
    <recommendedName>
        <fullName evidence="6">Serine/threonine-protein phosphatase</fullName>
        <ecNumber evidence="6">3.1.3.16</ecNumber>
    </recommendedName>
</protein>
<dbReference type="InterPro" id="IPR004843">
    <property type="entry name" value="Calcineurin-like_PHP"/>
</dbReference>
<organism evidence="8 9">
    <name type="scientific">Amphibalanus amphitrite</name>
    <name type="common">Striped barnacle</name>
    <name type="synonym">Balanus amphitrite</name>
    <dbReference type="NCBI Taxonomy" id="1232801"/>
    <lineage>
        <taxon>Eukaryota</taxon>
        <taxon>Metazoa</taxon>
        <taxon>Ecdysozoa</taxon>
        <taxon>Arthropoda</taxon>
        <taxon>Crustacea</taxon>
        <taxon>Multicrustacea</taxon>
        <taxon>Cirripedia</taxon>
        <taxon>Thoracica</taxon>
        <taxon>Thoracicalcarea</taxon>
        <taxon>Balanomorpha</taxon>
        <taxon>Balanoidea</taxon>
        <taxon>Balanidae</taxon>
        <taxon>Amphibalaninae</taxon>
        <taxon>Amphibalanus</taxon>
    </lineage>
</organism>
<dbReference type="GO" id="GO:0046872">
    <property type="term" value="F:metal ion binding"/>
    <property type="evidence" value="ECO:0007669"/>
    <property type="project" value="UniProtKB-KW"/>
</dbReference>
<dbReference type="PANTHER" id="PTHR45668:SF3">
    <property type="entry name" value="SERINE_THREONINE-PROTEIN PHOSPHATASE RDGC"/>
    <property type="match status" value="1"/>
</dbReference>
<gene>
    <name evidence="8" type="primary">pef-1_1</name>
    <name evidence="8" type="ORF">FJT64_002630</name>
</gene>
<comment type="caution">
    <text evidence="8">The sequence shown here is derived from an EMBL/GenBank/DDBJ whole genome shotgun (WGS) entry which is preliminary data.</text>
</comment>
<accession>A0A6A4WS64</accession>
<dbReference type="Pfam" id="PF00149">
    <property type="entry name" value="Metallophos"/>
    <property type="match status" value="1"/>
</dbReference>
<name>A0A6A4WS64_AMPAM</name>
<dbReference type="EC" id="3.1.3.16" evidence="6"/>
<dbReference type="Gene3D" id="3.60.21.10">
    <property type="match status" value="1"/>
</dbReference>
<dbReference type="PRINTS" id="PR00114">
    <property type="entry name" value="STPHPHTASE"/>
</dbReference>
<keyword evidence="5" id="KW-0464">Manganese</keyword>
<dbReference type="InterPro" id="IPR013235">
    <property type="entry name" value="PPP_dom"/>
</dbReference>
<comment type="similarity">
    <text evidence="6">Belongs to the PPP phosphatase family.</text>
</comment>
<dbReference type="SUPFAM" id="SSF56300">
    <property type="entry name" value="Metallo-dependent phosphatases"/>
    <property type="match status" value="1"/>
</dbReference>
<dbReference type="SMART" id="SM00156">
    <property type="entry name" value="PP2Ac"/>
    <property type="match status" value="1"/>
</dbReference>
<feature type="domain" description="Serine/threonine specific protein phosphatases" evidence="7">
    <location>
        <begin position="198"/>
        <end position="203"/>
    </location>
</feature>